<dbReference type="Gene3D" id="1.10.3730.20">
    <property type="match status" value="1"/>
</dbReference>
<evidence type="ECO:0000256" key="5">
    <source>
        <dbReference type="ARBA" id="ARBA00022989"/>
    </source>
</evidence>
<keyword evidence="10" id="KW-0732">Signal</keyword>
<evidence type="ECO:0000256" key="3">
    <source>
        <dbReference type="ARBA" id="ARBA00022475"/>
    </source>
</evidence>
<comment type="caution">
    <text evidence="11">The sequence shown here is derived from an EMBL/GenBank/DDBJ whole genome shotgun (WGS) entry which is preliminary data.</text>
</comment>
<keyword evidence="12" id="KW-1185">Reference proteome</keyword>
<dbReference type="OrthoDB" id="9808638at2"/>
<dbReference type="FunFam" id="1.10.3730.20:FF:000001">
    <property type="entry name" value="Quaternary ammonium compound resistance transporter SugE"/>
    <property type="match status" value="1"/>
</dbReference>
<evidence type="ECO:0000256" key="9">
    <source>
        <dbReference type="SAM" id="Phobius"/>
    </source>
</evidence>
<dbReference type="GO" id="GO:0005886">
    <property type="term" value="C:plasma membrane"/>
    <property type="evidence" value="ECO:0007669"/>
    <property type="project" value="UniProtKB-SubCell"/>
</dbReference>
<name>K2I5A2_9RHOB</name>
<dbReference type="PANTHER" id="PTHR30561:SF1">
    <property type="entry name" value="MULTIDRUG TRANSPORTER EMRE"/>
    <property type="match status" value="1"/>
</dbReference>
<comment type="subcellular location">
    <subcellularLocation>
        <location evidence="1 8">Cell membrane</location>
        <topology evidence="1 8">Multi-pass membrane protein</topology>
    </subcellularLocation>
</comment>
<dbReference type="GO" id="GO:0031460">
    <property type="term" value="P:glycine betaine transport"/>
    <property type="evidence" value="ECO:0007669"/>
    <property type="project" value="TreeGrafter"/>
</dbReference>
<evidence type="ECO:0000256" key="2">
    <source>
        <dbReference type="ARBA" id="ARBA00022448"/>
    </source>
</evidence>
<dbReference type="Proteomes" id="UP000006765">
    <property type="component" value="Unassembled WGS sequence"/>
</dbReference>
<evidence type="ECO:0000256" key="10">
    <source>
        <dbReference type="SAM" id="SignalP"/>
    </source>
</evidence>
<dbReference type="GO" id="GO:0015220">
    <property type="term" value="F:choline transmembrane transporter activity"/>
    <property type="evidence" value="ECO:0007669"/>
    <property type="project" value="TreeGrafter"/>
</dbReference>
<sequence length="110" mass="11331">MRATYIQLAVAILAEVIATTALAASDGFTRKGPAAVTVLGYGVAFYLLSLTLRVLPTGVVYAVWSGLGVVAVTALSWALGQRLDGAAFVGLALIVAGVVVLNVWSDTLPR</sequence>
<proteinExistence type="inferred from homology"/>
<dbReference type="SUPFAM" id="SSF103481">
    <property type="entry name" value="Multidrug resistance efflux transporter EmrE"/>
    <property type="match status" value="1"/>
</dbReference>
<feature type="transmembrane region" description="Helical" evidence="9">
    <location>
        <begin position="85"/>
        <end position="104"/>
    </location>
</feature>
<evidence type="ECO:0000256" key="6">
    <source>
        <dbReference type="ARBA" id="ARBA00023136"/>
    </source>
</evidence>
<evidence type="ECO:0000256" key="8">
    <source>
        <dbReference type="RuleBase" id="RU003942"/>
    </source>
</evidence>
<evidence type="ECO:0000256" key="4">
    <source>
        <dbReference type="ARBA" id="ARBA00022692"/>
    </source>
</evidence>
<feature type="transmembrane region" description="Helical" evidence="9">
    <location>
        <begin position="59"/>
        <end position="79"/>
    </location>
</feature>
<dbReference type="InterPro" id="IPR037185">
    <property type="entry name" value="EmrE-like"/>
</dbReference>
<dbReference type="STRING" id="1231392.OCGS_1601"/>
<keyword evidence="5 9" id="KW-1133">Transmembrane helix</keyword>
<dbReference type="AlphaFoldDB" id="K2I5A2"/>
<dbReference type="GO" id="GO:0015297">
    <property type="term" value="F:antiporter activity"/>
    <property type="evidence" value="ECO:0007669"/>
    <property type="project" value="TreeGrafter"/>
</dbReference>
<dbReference type="PANTHER" id="PTHR30561">
    <property type="entry name" value="SMR FAMILY PROTON-DEPENDENT DRUG EFFLUX TRANSPORTER SUGE"/>
    <property type="match status" value="1"/>
</dbReference>
<evidence type="ECO:0000313" key="12">
    <source>
        <dbReference type="Proteomes" id="UP000006765"/>
    </source>
</evidence>
<evidence type="ECO:0000313" key="11">
    <source>
        <dbReference type="EMBL" id="EKE44085.1"/>
    </source>
</evidence>
<dbReference type="GO" id="GO:1990961">
    <property type="term" value="P:xenobiotic detoxification by transmembrane export across the plasma membrane"/>
    <property type="evidence" value="ECO:0007669"/>
    <property type="project" value="UniProtKB-ARBA"/>
</dbReference>
<dbReference type="PATRIC" id="fig|1231392.3.peg.1607"/>
<dbReference type="EMBL" id="AMGO01000036">
    <property type="protein sequence ID" value="EKE44085.1"/>
    <property type="molecule type" value="Genomic_DNA"/>
</dbReference>
<feature type="transmembrane region" description="Helical" evidence="9">
    <location>
        <begin position="33"/>
        <end position="52"/>
    </location>
</feature>
<feature type="chain" id="PRO_5003858740" evidence="10">
    <location>
        <begin position="24"/>
        <end position="110"/>
    </location>
</feature>
<keyword evidence="3" id="KW-1003">Cell membrane</keyword>
<gene>
    <name evidence="11" type="ORF">OCGS_1601</name>
</gene>
<keyword evidence="6 9" id="KW-0472">Membrane</keyword>
<dbReference type="InterPro" id="IPR045324">
    <property type="entry name" value="Small_multidrug_res"/>
</dbReference>
<keyword evidence="2" id="KW-0813">Transport</keyword>
<evidence type="ECO:0000256" key="1">
    <source>
        <dbReference type="ARBA" id="ARBA00004651"/>
    </source>
</evidence>
<accession>K2I5A2</accession>
<dbReference type="InterPro" id="IPR000390">
    <property type="entry name" value="Small_drug/metabolite_transptr"/>
</dbReference>
<feature type="signal peptide" evidence="10">
    <location>
        <begin position="1"/>
        <end position="23"/>
    </location>
</feature>
<organism evidence="11 12">
    <name type="scientific">Oceaniovalibus guishaninsula JLT2003</name>
    <dbReference type="NCBI Taxonomy" id="1231392"/>
    <lineage>
        <taxon>Bacteria</taxon>
        <taxon>Pseudomonadati</taxon>
        <taxon>Pseudomonadota</taxon>
        <taxon>Alphaproteobacteria</taxon>
        <taxon>Rhodobacterales</taxon>
        <taxon>Roseobacteraceae</taxon>
        <taxon>Oceaniovalibus</taxon>
    </lineage>
</organism>
<dbReference type="Pfam" id="PF00893">
    <property type="entry name" value="Multi_Drug_Res"/>
    <property type="match status" value="1"/>
</dbReference>
<evidence type="ECO:0000256" key="7">
    <source>
        <dbReference type="ARBA" id="ARBA00038032"/>
    </source>
</evidence>
<dbReference type="eggNOG" id="COG2076">
    <property type="taxonomic scope" value="Bacteria"/>
</dbReference>
<reference evidence="11 12" key="1">
    <citation type="journal article" date="2012" name="J. Bacteriol.">
        <title>Draft Genome Sequence of Oceaniovalibus guishaninsula JLT2003T.</title>
        <authorList>
            <person name="Tang K."/>
            <person name="Liu K."/>
            <person name="Jiao N."/>
        </authorList>
    </citation>
    <scope>NUCLEOTIDE SEQUENCE [LARGE SCALE GENOMIC DNA]</scope>
    <source>
        <strain evidence="11 12">JLT2003</strain>
    </source>
</reference>
<dbReference type="RefSeq" id="WP_007426753.1">
    <property type="nucleotide sequence ID" value="NZ_AMGO01000036.1"/>
</dbReference>
<protein>
    <submittedName>
        <fullName evidence="11">Orf3/QacEdelta1 fusion protein</fullName>
    </submittedName>
</protein>
<comment type="similarity">
    <text evidence="7 8">Belongs to the drug/metabolite transporter (DMT) superfamily. Small multidrug resistance (SMR) (TC 2.A.7.1) family.</text>
</comment>
<dbReference type="GO" id="GO:0015199">
    <property type="term" value="F:amino-acid betaine transmembrane transporter activity"/>
    <property type="evidence" value="ECO:0007669"/>
    <property type="project" value="TreeGrafter"/>
</dbReference>
<keyword evidence="4 8" id="KW-0812">Transmembrane</keyword>